<evidence type="ECO:0000313" key="2">
    <source>
        <dbReference type="EMBL" id="GGH27923.1"/>
    </source>
</evidence>
<dbReference type="InterPro" id="IPR055222">
    <property type="entry name" value="PRISE-like_Rossmann-fold"/>
</dbReference>
<dbReference type="Gene3D" id="3.40.50.720">
    <property type="entry name" value="NAD(P)-binding Rossmann-like Domain"/>
    <property type="match status" value="1"/>
</dbReference>
<dbReference type="InterPro" id="IPR036291">
    <property type="entry name" value="NAD(P)-bd_dom_sf"/>
</dbReference>
<proteinExistence type="predicted"/>
<dbReference type="PANTHER" id="PTHR32487">
    <property type="entry name" value="3-OXO-DELTA(4,5)-STEROID 5-BETA-REDUCTASE"/>
    <property type="match status" value="1"/>
</dbReference>
<dbReference type="Pfam" id="PF22917">
    <property type="entry name" value="PRISE"/>
    <property type="match status" value="1"/>
</dbReference>
<reference evidence="2" key="2">
    <citation type="submission" date="2020-09" db="EMBL/GenBank/DDBJ databases">
        <authorList>
            <person name="Sun Q."/>
            <person name="Zhou Y."/>
        </authorList>
    </citation>
    <scope>NUCLEOTIDE SEQUENCE</scope>
    <source>
        <strain evidence="2">CGMCC 1.12214</strain>
    </source>
</reference>
<dbReference type="RefSeq" id="WP_188519141.1">
    <property type="nucleotide sequence ID" value="NZ_BMES01000002.1"/>
</dbReference>
<reference evidence="2" key="1">
    <citation type="journal article" date="2014" name="Int. J. Syst. Evol. Microbiol.">
        <title>Complete genome sequence of Corynebacterium casei LMG S-19264T (=DSM 44701T), isolated from a smear-ripened cheese.</title>
        <authorList>
            <consortium name="US DOE Joint Genome Institute (JGI-PGF)"/>
            <person name="Walter F."/>
            <person name="Albersmeier A."/>
            <person name="Kalinowski J."/>
            <person name="Ruckert C."/>
        </authorList>
    </citation>
    <scope>NUCLEOTIDE SEQUENCE</scope>
    <source>
        <strain evidence="2">CGMCC 1.12214</strain>
    </source>
</reference>
<dbReference type="PANTHER" id="PTHR32487:SF0">
    <property type="entry name" value="3-OXO-DELTA(4,5)-STEROID 5-BETA-REDUCTASE"/>
    <property type="match status" value="1"/>
</dbReference>
<dbReference type="AlphaFoldDB" id="A0A917MJ15"/>
<comment type="caution">
    <text evidence="2">The sequence shown here is derived from an EMBL/GenBank/DDBJ whole genome shotgun (WGS) entry which is preliminary data.</text>
</comment>
<feature type="domain" description="PRISE-like Rossmann-fold" evidence="1">
    <location>
        <begin position="55"/>
        <end position="263"/>
    </location>
</feature>
<dbReference type="EMBL" id="BMES01000002">
    <property type="protein sequence ID" value="GGH27923.1"/>
    <property type="molecule type" value="Genomic_DNA"/>
</dbReference>
<name>A0A917MJ15_9HYPH</name>
<gene>
    <name evidence="2" type="ORF">GCM10007036_36800</name>
</gene>
<dbReference type="Proteomes" id="UP000603912">
    <property type="component" value="Unassembled WGS sequence"/>
</dbReference>
<sequence length="352" mass="38534">MPDRNVALVVGSSGLVGGSIAGHLQGQPGWDVIGVSRRAGASPAPGWRHEAIDLLDAAACERAAERLGHVTHVFYAGRAPGADPAGERAANAAMLQNLMTALEPVATGLRHVSLLHGTKWYGSHLGPYRTPAREDDPRSPQPNFYHDQVDWLTRRQRGRGWTWSSLRPHIVCGVSVGYPFNLVTTLGAYAGLCRAKRRPMTFPGTPECWNSVSQATDVGLLARAAAWAATEPGCAGQSFNIVNADYFRWRDLWPRLAEAFGVEPGGVESRSLAAEFETDAPLWDAIVRRERLLPFRLEQVANGAFADFLFSAGWDDMSSTAKIRRFGFGEVVETEPMFDAMISELRRRRIAP</sequence>
<protein>
    <recommendedName>
        <fullName evidence="1">PRISE-like Rossmann-fold domain-containing protein</fullName>
    </recommendedName>
</protein>
<evidence type="ECO:0000313" key="3">
    <source>
        <dbReference type="Proteomes" id="UP000603912"/>
    </source>
</evidence>
<dbReference type="CDD" id="cd08948">
    <property type="entry name" value="5beta-POR_like_SDR_a"/>
    <property type="match status" value="1"/>
</dbReference>
<dbReference type="SUPFAM" id="SSF51735">
    <property type="entry name" value="NAD(P)-binding Rossmann-fold domains"/>
    <property type="match status" value="1"/>
</dbReference>
<keyword evidence="3" id="KW-1185">Reference proteome</keyword>
<evidence type="ECO:0000259" key="1">
    <source>
        <dbReference type="Pfam" id="PF22917"/>
    </source>
</evidence>
<accession>A0A917MJ15</accession>
<organism evidence="2 3">
    <name type="scientific">Alsobacter metallidurans</name>
    <dbReference type="NCBI Taxonomy" id="340221"/>
    <lineage>
        <taxon>Bacteria</taxon>
        <taxon>Pseudomonadati</taxon>
        <taxon>Pseudomonadota</taxon>
        <taxon>Alphaproteobacteria</taxon>
        <taxon>Hyphomicrobiales</taxon>
        <taxon>Alsobacteraceae</taxon>
        <taxon>Alsobacter</taxon>
    </lineage>
</organism>